<comment type="caution">
    <text evidence="2">The sequence shown here is derived from an EMBL/GenBank/DDBJ whole genome shotgun (WGS) entry which is preliminary data.</text>
</comment>
<feature type="region of interest" description="Disordered" evidence="1">
    <location>
        <begin position="1"/>
        <end position="31"/>
    </location>
</feature>
<feature type="compositionally biased region" description="Basic and acidic residues" evidence="1">
    <location>
        <begin position="102"/>
        <end position="119"/>
    </location>
</feature>
<feature type="region of interest" description="Disordered" evidence="1">
    <location>
        <begin position="74"/>
        <end position="147"/>
    </location>
</feature>
<feature type="region of interest" description="Disordered" evidence="1">
    <location>
        <begin position="163"/>
        <end position="226"/>
    </location>
</feature>
<evidence type="ECO:0000313" key="3">
    <source>
        <dbReference type="Proteomes" id="UP001305779"/>
    </source>
</evidence>
<reference evidence="2 3" key="1">
    <citation type="journal article" date="2023" name="G3 (Bethesda)">
        <title>A chromosome-level genome assembly of Zasmidium syzygii isolated from banana leaves.</title>
        <authorList>
            <person name="van Westerhoven A.C."/>
            <person name="Mehrabi R."/>
            <person name="Talebi R."/>
            <person name="Steentjes M.B.F."/>
            <person name="Corcolon B."/>
            <person name="Chong P.A."/>
            <person name="Kema G.H.J."/>
            <person name="Seidl M.F."/>
        </authorList>
    </citation>
    <scope>NUCLEOTIDE SEQUENCE [LARGE SCALE GENOMIC DNA]</scope>
    <source>
        <strain evidence="2 3">P124</strain>
    </source>
</reference>
<feature type="compositionally biased region" description="Basic and acidic residues" evidence="1">
    <location>
        <begin position="185"/>
        <end position="199"/>
    </location>
</feature>
<evidence type="ECO:0000256" key="1">
    <source>
        <dbReference type="SAM" id="MobiDB-lite"/>
    </source>
</evidence>
<feature type="compositionally biased region" description="Low complexity" evidence="1">
    <location>
        <begin position="12"/>
        <end position="24"/>
    </location>
</feature>
<dbReference type="Proteomes" id="UP001305779">
    <property type="component" value="Unassembled WGS sequence"/>
</dbReference>
<feature type="compositionally biased region" description="Polar residues" evidence="1">
    <location>
        <begin position="174"/>
        <end position="184"/>
    </location>
</feature>
<dbReference type="EMBL" id="JAXOVC010000006">
    <property type="protein sequence ID" value="KAK4500638.1"/>
    <property type="molecule type" value="Genomic_DNA"/>
</dbReference>
<organism evidence="2 3">
    <name type="scientific">Zasmidium cellare</name>
    <name type="common">Wine cellar mold</name>
    <name type="synonym">Racodium cellare</name>
    <dbReference type="NCBI Taxonomy" id="395010"/>
    <lineage>
        <taxon>Eukaryota</taxon>
        <taxon>Fungi</taxon>
        <taxon>Dikarya</taxon>
        <taxon>Ascomycota</taxon>
        <taxon>Pezizomycotina</taxon>
        <taxon>Dothideomycetes</taxon>
        <taxon>Dothideomycetidae</taxon>
        <taxon>Mycosphaerellales</taxon>
        <taxon>Mycosphaerellaceae</taxon>
        <taxon>Zasmidium</taxon>
    </lineage>
</organism>
<sequence length="250" mass="27334">MNDSSTTEAAGQPTSNSPQTPNPTCDQNAEGCIPFQSTTWGLLLQQADIDTAPIEPPSIVDEASQTIPEIVIDPAPDELDTVENDSEPDPKFLTVPKTNHRGRIEEKKPRRRDVMRMMLERSVQSVKPKISIQHPSKMPEPFTSASTPDSFLPFRSMSGHLLEPVAAKDAAAAETNTNPGQVTSGKDKQAPPDEKDESTKTPIATKPAPEVVDLTGDDDKENQPARLMRTMIDKKFKDYKFKKGTVGRAG</sequence>
<accession>A0ABR0EHN3</accession>
<name>A0ABR0EHN3_ZASCE</name>
<gene>
    <name evidence="2" type="ORF">PRZ48_008827</name>
</gene>
<protein>
    <submittedName>
        <fullName evidence="2">Uncharacterized protein</fullName>
    </submittedName>
</protein>
<keyword evidence="3" id="KW-1185">Reference proteome</keyword>
<proteinExistence type="predicted"/>
<feature type="compositionally biased region" description="Acidic residues" evidence="1">
    <location>
        <begin position="75"/>
        <end position="87"/>
    </location>
</feature>
<evidence type="ECO:0000313" key="2">
    <source>
        <dbReference type="EMBL" id="KAK4500638.1"/>
    </source>
</evidence>